<dbReference type="AlphaFoldDB" id="A0A512RNV1"/>
<evidence type="ECO:0000313" key="1">
    <source>
        <dbReference type="EMBL" id="GEP97376.1"/>
    </source>
</evidence>
<keyword evidence="2" id="KW-1185">Reference proteome</keyword>
<protein>
    <submittedName>
        <fullName evidence="1">DUF5007 domain-containing protein</fullName>
    </submittedName>
</protein>
<gene>
    <name evidence="1" type="ORF">CCY01nite_36360</name>
</gene>
<comment type="caution">
    <text evidence="1">The sequence shown here is derived from an EMBL/GenBank/DDBJ whole genome shotgun (WGS) entry which is preliminary data.</text>
</comment>
<dbReference type="PROSITE" id="PS51257">
    <property type="entry name" value="PROKAR_LIPOPROTEIN"/>
    <property type="match status" value="1"/>
</dbReference>
<dbReference type="Proteomes" id="UP000321436">
    <property type="component" value="Unassembled WGS sequence"/>
</dbReference>
<sequence>MQRKILTVIIFVLAAAACRKWAPDDLDYLSPRAVYNQKVFSPVMGRTTLYSQIFNTDNSSTPIQFKITNVRYKTTGEPATDLGKPVQTLVWKQAYTGEEKSLAEIDAKRVVETHPAWEIRPNSGEFILWAAADNSILREQPDSGYLFDVEASNSGGKNVYTDLALMPYREQPYAPYEYDAVTGLQRANYPNPSDSSVFKLIYNNPGVQNVTDDETNLGLRSDSVRVLFNRKGDGNSLTFKFMDKDSLPIDPARFNRTAWDTLVHGFNRVTTKTEVRYDVAYPIPLIRYRTKYTNGDGSQAYVKFIWDRVGFGNIRETCSIDFSFSIYRKGDWEIIFFFQHNPRFRDE</sequence>
<dbReference type="Pfam" id="PF16398">
    <property type="entry name" value="DUF5007"/>
    <property type="match status" value="1"/>
</dbReference>
<organism evidence="1 2">
    <name type="scientific">Chitinophaga cymbidii</name>
    <dbReference type="NCBI Taxonomy" id="1096750"/>
    <lineage>
        <taxon>Bacteria</taxon>
        <taxon>Pseudomonadati</taxon>
        <taxon>Bacteroidota</taxon>
        <taxon>Chitinophagia</taxon>
        <taxon>Chitinophagales</taxon>
        <taxon>Chitinophagaceae</taxon>
        <taxon>Chitinophaga</taxon>
    </lineage>
</organism>
<dbReference type="OrthoDB" id="737630at2"/>
<dbReference type="EMBL" id="BKAU01000004">
    <property type="protein sequence ID" value="GEP97376.1"/>
    <property type="molecule type" value="Genomic_DNA"/>
</dbReference>
<evidence type="ECO:0000313" key="2">
    <source>
        <dbReference type="Proteomes" id="UP000321436"/>
    </source>
</evidence>
<dbReference type="InterPro" id="IPR032173">
    <property type="entry name" value="DUF5007"/>
</dbReference>
<name>A0A512RNV1_9BACT</name>
<accession>A0A512RNV1</accession>
<reference evidence="1 2" key="1">
    <citation type="submission" date="2019-07" db="EMBL/GenBank/DDBJ databases">
        <title>Whole genome shotgun sequence of Chitinophaga cymbidii NBRC 109752.</title>
        <authorList>
            <person name="Hosoyama A."/>
            <person name="Uohara A."/>
            <person name="Ohji S."/>
            <person name="Ichikawa N."/>
        </authorList>
    </citation>
    <scope>NUCLEOTIDE SEQUENCE [LARGE SCALE GENOMIC DNA]</scope>
    <source>
        <strain evidence="1 2">NBRC 109752</strain>
    </source>
</reference>
<proteinExistence type="predicted"/>
<dbReference type="RefSeq" id="WP_146864879.1">
    <property type="nucleotide sequence ID" value="NZ_BKAU01000004.1"/>
</dbReference>